<comment type="caution">
    <text evidence="2">The sequence shown here is derived from an EMBL/GenBank/DDBJ whole genome shotgun (WGS) entry which is preliminary data.</text>
</comment>
<gene>
    <name evidence="2" type="ORF">ACFODW_14765</name>
</gene>
<name>A0ABV7A9C7_9BACI</name>
<evidence type="ECO:0000313" key="2">
    <source>
        <dbReference type="EMBL" id="MFC2949581.1"/>
    </source>
</evidence>
<dbReference type="EMBL" id="JBHRRZ010000037">
    <property type="protein sequence ID" value="MFC2949581.1"/>
    <property type="molecule type" value="Genomic_DNA"/>
</dbReference>
<feature type="signal peptide" evidence="1">
    <location>
        <begin position="1"/>
        <end position="26"/>
    </location>
</feature>
<feature type="chain" id="PRO_5047538591" evidence="1">
    <location>
        <begin position="27"/>
        <end position="265"/>
    </location>
</feature>
<keyword evidence="1" id="KW-0732">Signal</keyword>
<sequence length="265" mass="29853">MNKRAYIFALIAACIALLLPATSLSAEEKSKENEYEIPSHVLTISKENTYPNSSEDQEVVEPSDLVKEMMEDMENTIENPELIKMLNETTLKPSPLAIGYRGMVYLGRWPINYQSSETNMNWEYQTINKNEMNNLGGDTSQEMNYIQQEQKEIKGALTNKIADPEQVKTMMLLQAKEKTNLPLSYNTTIGKNTKKDNAYKVPANKQGTLQAYAPAVNEKGQVTFGEVYIELKGSNKGITIKNVTKQGIGAWIPVQDHISFSFQLK</sequence>
<dbReference type="InterPro" id="IPR025548">
    <property type="entry name" value="YfkD"/>
</dbReference>
<organism evidence="2 3">
    <name type="scientific">Virgibacillus sediminis</name>
    <dbReference type="NCBI Taxonomy" id="202260"/>
    <lineage>
        <taxon>Bacteria</taxon>
        <taxon>Bacillati</taxon>
        <taxon>Bacillota</taxon>
        <taxon>Bacilli</taxon>
        <taxon>Bacillales</taxon>
        <taxon>Bacillaceae</taxon>
        <taxon>Virgibacillus</taxon>
    </lineage>
</organism>
<dbReference type="RefSeq" id="WP_390307546.1">
    <property type="nucleotide sequence ID" value="NZ_JBHRRZ010000037.1"/>
</dbReference>
<reference evidence="3" key="1">
    <citation type="journal article" date="2019" name="Int. J. Syst. Evol. Microbiol.">
        <title>The Global Catalogue of Microorganisms (GCM) 10K type strain sequencing project: providing services to taxonomists for standard genome sequencing and annotation.</title>
        <authorList>
            <consortium name="The Broad Institute Genomics Platform"/>
            <consortium name="The Broad Institute Genome Sequencing Center for Infectious Disease"/>
            <person name="Wu L."/>
            <person name="Ma J."/>
        </authorList>
    </citation>
    <scope>NUCLEOTIDE SEQUENCE [LARGE SCALE GENOMIC DNA]</scope>
    <source>
        <strain evidence="3">KCTC 13193</strain>
    </source>
</reference>
<dbReference type="Pfam" id="PF14167">
    <property type="entry name" value="YfkD"/>
    <property type="match status" value="1"/>
</dbReference>
<proteinExistence type="predicted"/>
<keyword evidence="3" id="KW-1185">Reference proteome</keyword>
<accession>A0ABV7A9C7</accession>
<evidence type="ECO:0000313" key="3">
    <source>
        <dbReference type="Proteomes" id="UP001595387"/>
    </source>
</evidence>
<protein>
    <submittedName>
        <fullName evidence="2">YfkD family protein</fullName>
    </submittedName>
</protein>
<evidence type="ECO:0000256" key="1">
    <source>
        <dbReference type="SAM" id="SignalP"/>
    </source>
</evidence>
<dbReference type="Proteomes" id="UP001595387">
    <property type="component" value="Unassembled WGS sequence"/>
</dbReference>